<gene>
    <name evidence="2" type="ORF">KTA_03450</name>
</gene>
<reference evidence="2" key="1">
    <citation type="submission" date="2018-12" db="EMBL/GenBank/DDBJ databases">
        <title>Novel natural products biosynthetic potential of the class Ktedonobacteria.</title>
        <authorList>
            <person name="Zheng Y."/>
            <person name="Saitou A."/>
            <person name="Wang C.M."/>
            <person name="Toyoda A."/>
            <person name="Minakuchi Y."/>
            <person name="Sekiguchi Y."/>
            <person name="Ueda K."/>
            <person name="Takano H."/>
            <person name="Sakai Y."/>
            <person name="Yokota A."/>
            <person name="Yabe S."/>
        </authorList>
    </citation>
    <scope>NUCLEOTIDE SEQUENCE</scope>
    <source>
        <strain evidence="2">A3-2</strain>
    </source>
</reference>
<evidence type="ECO:0000256" key="1">
    <source>
        <dbReference type="SAM" id="MobiDB-lite"/>
    </source>
</evidence>
<accession>A0A455SX41</accession>
<feature type="compositionally biased region" description="Low complexity" evidence="1">
    <location>
        <begin position="70"/>
        <end position="89"/>
    </location>
</feature>
<dbReference type="EMBL" id="AP019377">
    <property type="protein sequence ID" value="BBH92146.1"/>
    <property type="molecule type" value="Genomic_DNA"/>
</dbReference>
<feature type="region of interest" description="Disordered" evidence="1">
    <location>
        <begin position="58"/>
        <end position="102"/>
    </location>
</feature>
<name>A0A455SX41_9CHLR</name>
<protein>
    <submittedName>
        <fullName evidence="2">Uncharacterized protein</fullName>
    </submittedName>
</protein>
<sequence>MRLYACSRRDGFPVGLILALLRTSCPFPGTGNPASTIPMPATILSREEQRPREWAPSHLAAQHTRAGSRAAGLQMDAAAAPAQPAPALARSEHPTREALAAE</sequence>
<organism evidence="2">
    <name type="scientific">Thermogemmatispora argillosa</name>
    <dbReference type="NCBI Taxonomy" id="2045280"/>
    <lineage>
        <taxon>Bacteria</taxon>
        <taxon>Bacillati</taxon>
        <taxon>Chloroflexota</taxon>
        <taxon>Ktedonobacteria</taxon>
        <taxon>Thermogemmatisporales</taxon>
        <taxon>Thermogemmatisporaceae</taxon>
        <taxon>Thermogemmatispora</taxon>
    </lineage>
</organism>
<dbReference type="AlphaFoldDB" id="A0A455SX41"/>
<evidence type="ECO:0000313" key="2">
    <source>
        <dbReference type="EMBL" id="BBH92146.1"/>
    </source>
</evidence>
<proteinExistence type="predicted"/>